<reference evidence="1 2" key="1">
    <citation type="journal article" date="2020" name="ISME J.">
        <title>Comparative genomics reveals insights into cyanobacterial evolution and habitat adaptation.</title>
        <authorList>
            <person name="Chen M.Y."/>
            <person name="Teng W.K."/>
            <person name="Zhao L."/>
            <person name="Hu C.X."/>
            <person name="Zhou Y.K."/>
            <person name="Han B.P."/>
            <person name="Song L.R."/>
            <person name="Shu W.S."/>
        </authorList>
    </citation>
    <scope>NUCLEOTIDE SEQUENCE [LARGE SCALE GENOMIC DNA]</scope>
    <source>
        <strain evidence="1 2">FACHB-1370</strain>
    </source>
</reference>
<dbReference type="EMBL" id="JACJSK010000006">
    <property type="protein sequence ID" value="MBD2543421.1"/>
    <property type="molecule type" value="Genomic_DNA"/>
</dbReference>
<evidence type="ECO:0000313" key="1">
    <source>
        <dbReference type="EMBL" id="MBD2543421.1"/>
    </source>
</evidence>
<gene>
    <name evidence="1" type="ORF">H6G72_06050</name>
</gene>
<organism evidence="1 2">
    <name type="scientific">Planktothricoides raciborskii FACHB-1370</name>
    <dbReference type="NCBI Taxonomy" id="2949576"/>
    <lineage>
        <taxon>Bacteria</taxon>
        <taxon>Bacillati</taxon>
        <taxon>Cyanobacteriota</taxon>
        <taxon>Cyanophyceae</taxon>
        <taxon>Oscillatoriophycideae</taxon>
        <taxon>Oscillatoriales</taxon>
        <taxon>Oscillatoriaceae</taxon>
        <taxon>Planktothricoides</taxon>
    </lineage>
</organism>
<accession>A0ABR8ECU1</accession>
<dbReference type="Proteomes" id="UP000641954">
    <property type="component" value="Unassembled WGS sequence"/>
</dbReference>
<protein>
    <recommendedName>
        <fullName evidence="3">HigA protein (Antitoxin to HigB)</fullName>
    </recommendedName>
</protein>
<comment type="caution">
    <text evidence="1">The sequence shown here is derived from an EMBL/GenBank/DDBJ whole genome shotgun (WGS) entry which is preliminary data.</text>
</comment>
<proteinExistence type="predicted"/>
<evidence type="ECO:0008006" key="3">
    <source>
        <dbReference type="Google" id="ProtNLM"/>
    </source>
</evidence>
<evidence type="ECO:0000313" key="2">
    <source>
        <dbReference type="Proteomes" id="UP000641954"/>
    </source>
</evidence>
<sequence length="79" mass="8884">MIAISFQDIIESIEQLSIDDQNYLFELIQKRRIEKRRLEIAANAKATLDSVKQGTAKKGTIDDLMADLLGDEDDEDSLG</sequence>
<keyword evidence="2" id="KW-1185">Reference proteome</keyword>
<name>A0ABR8ECU1_9CYAN</name>